<dbReference type="OrthoDB" id="8634428at2"/>
<evidence type="ECO:0000256" key="1">
    <source>
        <dbReference type="SAM" id="MobiDB-lite"/>
    </source>
</evidence>
<dbReference type="Proteomes" id="UP000033618">
    <property type="component" value="Unassembled WGS sequence"/>
</dbReference>
<keyword evidence="2" id="KW-0472">Membrane</keyword>
<evidence type="ECO:0000313" key="3">
    <source>
        <dbReference type="EMBL" id="KKB65335.1"/>
    </source>
</evidence>
<feature type="region of interest" description="Disordered" evidence="1">
    <location>
        <begin position="76"/>
        <end position="101"/>
    </location>
</feature>
<feature type="region of interest" description="Disordered" evidence="1">
    <location>
        <begin position="405"/>
        <end position="425"/>
    </location>
</feature>
<reference evidence="3 4" key="1">
    <citation type="submission" date="2015-03" db="EMBL/GenBank/DDBJ databases">
        <title>Draft Genome Sequence of Burkholderia andropogonis type strain ICMP2807, isolated from Sorghum bicolor.</title>
        <authorList>
            <person name="Lopes-Santos L."/>
            <person name="Castro D.B."/>
            <person name="Ottoboni L.M."/>
            <person name="Park D."/>
            <person name="Weirc B.S."/>
            <person name="Destefano S.A."/>
        </authorList>
    </citation>
    <scope>NUCLEOTIDE SEQUENCE [LARGE SCALE GENOMIC DNA]</scope>
    <source>
        <strain evidence="3 4">ICMP2807</strain>
    </source>
</reference>
<accession>A0A0F5K5W4</accession>
<protein>
    <submittedName>
        <fullName evidence="3">Uncharacterized protein</fullName>
    </submittedName>
</protein>
<gene>
    <name evidence="3" type="ORF">WM40_01740</name>
</gene>
<dbReference type="EMBL" id="LAQU01000001">
    <property type="protein sequence ID" value="KKB65335.1"/>
    <property type="molecule type" value="Genomic_DNA"/>
</dbReference>
<keyword evidence="2" id="KW-0812">Transmembrane</keyword>
<evidence type="ECO:0000256" key="2">
    <source>
        <dbReference type="SAM" id="Phobius"/>
    </source>
</evidence>
<dbReference type="PATRIC" id="fig|28092.6.peg.404"/>
<feature type="region of interest" description="Disordered" evidence="1">
    <location>
        <begin position="355"/>
        <end position="385"/>
    </location>
</feature>
<feature type="transmembrane region" description="Helical" evidence="2">
    <location>
        <begin position="12"/>
        <end position="31"/>
    </location>
</feature>
<dbReference type="STRING" id="28092.WM40_01740"/>
<organism evidence="3 4">
    <name type="scientific">Robbsia andropogonis</name>
    <dbReference type="NCBI Taxonomy" id="28092"/>
    <lineage>
        <taxon>Bacteria</taxon>
        <taxon>Pseudomonadati</taxon>
        <taxon>Pseudomonadota</taxon>
        <taxon>Betaproteobacteria</taxon>
        <taxon>Burkholderiales</taxon>
        <taxon>Burkholderiaceae</taxon>
        <taxon>Robbsia</taxon>
    </lineage>
</organism>
<keyword evidence="2" id="KW-1133">Transmembrane helix</keyword>
<sequence length="570" mass="59496">MQTLPIKQILKTLLSIFAVFALVWMAVIAWWKHGNRVPSTRDITDYLVLMPSVIVIAYTLLGRMIGSIKHTLQTPGAAPQGGSIDTAPQPETSGNKVTPRPAPSAAFRHAIMRSPLGTKAGLIKAQLKQGKTAPLDPTLLNQAGYPRRVARISDLPSTALADTRLRLEAGGASLGGLPPSLADGTLRAVTLLLDVCRDAFLQLHQACADSLAATSHSDTVRPVRSFAVELIAIAPADWSSALTQQTIRALQQMHEEVAAQHGVASTVAMQIHASTATSSDDAYRVVADAIDRLHRTPPPVHDAASHGIGHTMPPAVVIIAATHSSIYDAPGSETATAGEAAVAIVLGAMPEVHAASAGPDRLPGEMPSREPGASRPSGTAHPYLDEPDVIISAPGFAEHDVLPTRDAETEGNDNHDGNRPPPSWEALTHETLRASATSAETMGALFSDVGATGPESIKMSQFWAQAVAHLAARRDCFAIRGACGETGAAGALLSVALAAADTAEHGHPALAMTLSERQALAMLVTRAGVPPTDRRIASPPDTSEQSASSGTPTHPNIPADSQTHVQPLAA</sequence>
<comment type="caution">
    <text evidence="3">The sequence shown here is derived from an EMBL/GenBank/DDBJ whole genome shotgun (WGS) entry which is preliminary data.</text>
</comment>
<feature type="compositionally biased region" description="Basic and acidic residues" evidence="1">
    <location>
        <begin position="405"/>
        <end position="418"/>
    </location>
</feature>
<dbReference type="RefSeq" id="WP_046151938.1">
    <property type="nucleotide sequence ID" value="NZ_CADFGU010000010.1"/>
</dbReference>
<keyword evidence="4" id="KW-1185">Reference proteome</keyword>
<feature type="region of interest" description="Disordered" evidence="1">
    <location>
        <begin position="528"/>
        <end position="570"/>
    </location>
</feature>
<evidence type="ECO:0000313" key="4">
    <source>
        <dbReference type="Proteomes" id="UP000033618"/>
    </source>
</evidence>
<proteinExistence type="predicted"/>
<name>A0A0F5K5W4_9BURK</name>
<feature type="compositionally biased region" description="Polar residues" evidence="1">
    <location>
        <begin position="540"/>
        <end position="570"/>
    </location>
</feature>
<dbReference type="AlphaFoldDB" id="A0A0F5K5W4"/>